<proteinExistence type="predicted"/>
<accession>A0A7S2JSC8</accession>
<sequence>MMKLSTIVLLSIASSTQSLTVQPGSTVGVVGKGFISILTAKIAAINGYKSWLAIPAGDEEKVNSLIYETPGYDDELPITLVPSTDVDQLGSLLSSSDAMILASDDSNAPLAEGVINFVTQAETGSNLKRIVSMSRNLNNKDYGFFVKASKVSSNAEVWTCEAPLVQEFQKIDNLVKARASELGIEYTIARAGTLKGGACGEVGAEDHCPQYLASKYYELTKRDIVTWQLLFDCRGRGVVIEKGDVLPGPGIKAAFTASAPEPSIGDTSRAGMAEAMVMSLMEEKAGNSEFGVGAVEARKPPTKEEWTKLFGVL</sequence>
<dbReference type="AlphaFoldDB" id="A0A7S2JSC8"/>
<keyword evidence="1" id="KW-0732">Signal</keyword>
<feature type="signal peptide" evidence="1">
    <location>
        <begin position="1"/>
        <end position="18"/>
    </location>
</feature>
<evidence type="ECO:0000256" key="1">
    <source>
        <dbReference type="SAM" id="SignalP"/>
    </source>
</evidence>
<organism evidence="2">
    <name type="scientific">Leptocylindrus danicus</name>
    <dbReference type="NCBI Taxonomy" id="163516"/>
    <lineage>
        <taxon>Eukaryota</taxon>
        <taxon>Sar</taxon>
        <taxon>Stramenopiles</taxon>
        <taxon>Ochrophyta</taxon>
        <taxon>Bacillariophyta</taxon>
        <taxon>Coscinodiscophyceae</taxon>
        <taxon>Chaetocerotophycidae</taxon>
        <taxon>Leptocylindrales</taxon>
        <taxon>Leptocylindraceae</taxon>
        <taxon>Leptocylindrus</taxon>
    </lineage>
</organism>
<evidence type="ECO:0008006" key="3">
    <source>
        <dbReference type="Google" id="ProtNLM"/>
    </source>
</evidence>
<dbReference type="Gene3D" id="3.40.50.720">
    <property type="entry name" value="NAD(P)-binding Rossmann-like Domain"/>
    <property type="match status" value="1"/>
</dbReference>
<protein>
    <recommendedName>
        <fullName evidence="3">NAD(P)-binding domain-containing protein</fullName>
    </recommendedName>
</protein>
<name>A0A7S2JSC8_9STRA</name>
<dbReference type="EMBL" id="HBGY01001132">
    <property type="protein sequence ID" value="CAD9556228.1"/>
    <property type="molecule type" value="Transcribed_RNA"/>
</dbReference>
<gene>
    <name evidence="2" type="ORF">LDAN0321_LOCUS772</name>
</gene>
<reference evidence="2" key="1">
    <citation type="submission" date="2021-01" db="EMBL/GenBank/DDBJ databases">
        <authorList>
            <person name="Corre E."/>
            <person name="Pelletier E."/>
            <person name="Niang G."/>
            <person name="Scheremetjew M."/>
            <person name="Finn R."/>
            <person name="Kale V."/>
            <person name="Holt S."/>
            <person name="Cochrane G."/>
            <person name="Meng A."/>
            <person name="Brown T."/>
            <person name="Cohen L."/>
        </authorList>
    </citation>
    <scope>NUCLEOTIDE SEQUENCE</scope>
    <source>
        <strain evidence="2">B650</strain>
    </source>
</reference>
<evidence type="ECO:0000313" key="2">
    <source>
        <dbReference type="EMBL" id="CAD9556228.1"/>
    </source>
</evidence>
<feature type="chain" id="PRO_5031094123" description="NAD(P)-binding domain-containing protein" evidence="1">
    <location>
        <begin position="19"/>
        <end position="313"/>
    </location>
</feature>